<reference evidence="2" key="1">
    <citation type="journal article" date="2017" name="Nat. Ecol. Evol.">
        <title>Genome expansion and lineage-specific genetic innovations in the forest pathogenic fungi Armillaria.</title>
        <authorList>
            <person name="Sipos G."/>
            <person name="Prasanna A.N."/>
            <person name="Walter M.C."/>
            <person name="O'Connor E."/>
            <person name="Balint B."/>
            <person name="Krizsan K."/>
            <person name="Kiss B."/>
            <person name="Hess J."/>
            <person name="Varga T."/>
            <person name="Slot J."/>
            <person name="Riley R."/>
            <person name="Boka B."/>
            <person name="Rigling D."/>
            <person name="Barry K."/>
            <person name="Lee J."/>
            <person name="Mihaltcheva S."/>
            <person name="LaButti K."/>
            <person name="Lipzen A."/>
            <person name="Waldron R."/>
            <person name="Moloney N.M."/>
            <person name="Sperisen C."/>
            <person name="Kredics L."/>
            <person name="Vagvoelgyi C."/>
            <person name="Patrignani A."/>
            <person name="Fitzpatrick D."/>
            <person name="Nagy I."/>
            <person name="Doyle S."/>
            <person name="Anderson J.B."/>
            <person name="Grigoriev I.V."/>
            <person name="Gueldener U."/>
            <person name="Muensterkoetter M."/>
            <person name="Nagy L.G."/>
        </authorList>
    </citation>
    <scope>NUCLEOTIDE SEQUENCE [LARGE SCALE GENOMIC DNA]</scope>
    <source>
        <strain evidence="2">Ar21-2</strain>
    </source>
</reference>
<protein>
    <submittedName>
        <fullName evidence="1">Uncharacterized protein</fullName>
    </submittedName>
</protein>
<dbReference type="STRING" id="47427.A0A2H3C7E1"/>
<evidence type="ECO:0000313" key="2">
    <source>
        <dbReference type="Proteomes" id="UP000217790"/>
    </source>
</evidence>
<dbReference type="AlphaFoldDB" id="A0A2H3C7E1"/>
<feature type="non-terminal residue" evidence="1">
    <location>
        <position position="79"/>
    </location>
</feature>
<sequence length="79" mass="8711">MKLLELIKGRGWEQKEDEEFQGKPRRGRDLGVVPTGTLGAAPEMGPANVEWVIVDEADVLFDPDFQETTPLLLSEVCAA</sequence>
<accession>A0A2H3C7E1</accession>
<keyword evidence="2" id="KW-1185">Reference proteome</keyword>
<dbReference type="Proteomes" id="UP000217790">
    <property type="component" value="Unassembled WGS sequence"/>
</dbReference>
<organism evidence="1 2">
    <name type="scientific">Armillaria gallica</name>
    <name type="common">Bulbous honey fungus</name>
    <name type="synonym">Armillaria bulbosa</name>
    <dbReference type="NCBI Taxonomy" id="47427"/>
    <lineage>
        <taxon>Eukaryota</taxon>
        <taxon>Fungi</taxon>
        <taxon>Dikarya</taxon>
        <taxon>Basidiomycota</taxon>
        <taxon>Agaricomycotina</taxon>
        <taxon>Agaricomycetes</taxon>
        <taxon>Agaricomycetidae</taxon>
        <taxon>Agaricales</taxon>
        <taxon>Marasmiineae</taxon>
        <taxon>Physalacriaceae</taxon>
        <taxon>Armillaria</taxon>
    </lineage>
</organism>
<dbReference type="InParanoid" id="A0A2H3C7E1"/>
<gene>
    <name evidence="1" type="ORF">ARMGADRAFT_906851</name>
</gene>
<proteinExistence type="predicted"/>
<name>A0A2H3C7E1_ARMGA</name>
<dbReference type="OrthoDB" id="2897434at2759"/>
<evidence type="ECO:0000313" key="1">
    <source>
        <dbReference type="EMBL" id="PBK78985.1"/>
    </source>
</evidence>
<dbReference type="EMBL" id="KZ293899">
    <property type="protein sequence ID" value="PBK78985.1"/>
    <property type="molecule type" value="Genomic_DNA"/>
</dbReference>
<dbReference type="OMA" id="GPANVEW"/>